<protein>
    <recommendedName>
        <fullName evidence="2">Dolichol kinase</fullName>
    </recommendedName>
</protein>
<dbReference type="PANTHER" id="PTHR31303">
    <property type="entry name" value="CTP-DEPENDENT DIACYLGLYCEROL KINASE 1"/>
    <property type="match status" value="1"/>
</dbReference>
<gene>
    <name evidence="1" type="ORF">DSPE1174_LOCUS16501</name>
</gene>
<dbReference type="EMBL" id="HBGS01032171">
    <property type="protein sequence ID" value="CAD9432896.1"/>
    <property type="molecule type" value="Transcribed_RNA"/>
</dbReference>
<dbReference type="InterPro" id="IPR037997">
    <property type="entry name" value="Dgk1-like"/>
</dbReference>
<reference evidence="1" key="1">
    <citation type="submission" date="2021-01" db="EMBL/GenBank/DDBJ databases">
        <authorList>
            <person name="Corre E."/>
            <person name="Pelletier E."/>
            <person name="Niang G."/>
            <person name="Scheremetjew M."/>
            <person name="Finn R."/>
            <person name="Kale V."/>
            <person name="Holt S."/>
            <person name="Cochrane G."/>
            <person name="Meng A."/>
            <person name="Brown T."/>
            <person name="Cohen L."/>
        </authorList>
    </citation>
    <scope>NUCLEOTIDE SEQUENCE</scope>
    <source>
        <strain evidence="1">CCMP1381</strain>
    </source>
</reference>
<dbReference type="GO" id="GO:0004143">
    <property type="term" value="F:ATP-dependent diacylglycerol kinase activity"/>
    <property type="evidence" value="ECO:0007669"/>
    <property type="project" value="InterPro"/>
</dbReference>
<dbReference type="PANTHER" id="PTHR31303:SF1">
    <property type="entry name" value="CTP-DEPENDENT DIACYLGLYCEROL KINASE 1"/>
    <property type="match status" value="1"/>
</dbReference>
<organism evidence="1">
    <name type="scientific">Octactis speculum</name>
    <dbReference type="NCBI Taxonomy" id="3111310"/>
    <lineage>
        <taxon>Eukaryota</taxon>
        <taxon>Sar</taxon>
        <taxon>Stramenopiles</taxon>
        <taxon>Ochrophyta</taxon>
        <taxon>Dictyochophyceae</taxon>
        <taxon>Dictyochales</taxon>
        <taxon>Dictyochaceae</taxon>
        <taxon>Octactis</taxon>
    </lineage>
</organism>
<name>A0A7S2G5Z1_9STRA</name>
<proteinExistence type="predicted"/>
<evidence type="ECO:0000313" key="1">
    <source>
        <dbReference type="EMBL" id="CAD9432896.1"/>
    </source>
</evidence>
<dbReference type="AlphaFoldDB" id="A0A7S2G5Z1"/>
<sequence>MAAALIGVSFGGEACSVKLGREGKKSLEGSVAMFVVCTLVGMLVFAEVHLREYAVVVSALVATLTELYEPFHLNDNLTIPLFSSLALAWGFARTVRCMD</sequence>
<evidence type="ECO:0008006" key="2">
    <source>
        <dbReference type="Google" id="ProtNLM"/>
    </source>
</evidence>
<accession>A0A7S2G5Z1</accession>